<evidence type="ECO:0000313" key="9">
    <source>
        <dbReference type="Proteomes" id="UP000198611"/>
    </source>
</evidence>
<dbReference type="AlphaFoldDB" id="A0A1I1PG11"/>
<dbReference type="Proteomes" id="UP000198611">
    <property type="component" value="Unassembled WGS sequence"/>
</dbReference>
<keyword evidence="3 6" id="KW-0812">Transmembrane</keyword>
<evidence type="ECO:0000256" key="1">
    <source>
        <dbReference type="ARBA" id="ARBA00004651"/>
    </source>
</evidence>
<dbReference type="GO" id="GO:0022904">
    <property type="term" value="P:respiratory electron transport chain"/>
    <property type="evidence" value="ECO:0007669"/>
    <property type="project" value="InterPro"/>
</dbReference>
<evidence type="ECO:0000256" key="5">
    <source>
        <dbReference type="ARBA" id="ARBA00023136"/>
    </source>
</evidence>
<dbReference type="InterPro" id="IPR051542">
    <property type="entry name" value="Hydrogenase_cytochrome"/>
</dbReference>
<gene>
    <name evidence="8" type="ORF">SAMN05660831_00606</name>
</gene>
<sequence>MTSDAPRVKVWDLPVRLFHWLLVAAFALSWYSGEQGLEWVDIHIWSGYAIITLVGFRILWGLVGSETARFTDFLHGPRRIIGYLRGWFRGEEHALGHNPAGGWMVLVMLVLLLTQGITGLFATDDIFFDGPLGGWVSGDTQSWLTGWHKTLFDLLLALIALHIVAVVLYRLVRGEDLVRPMVTGYKREVARQPTMAPLLRAVVLLALVAGTLAIAVVTAP</sequence>
<dbReference type="InterPro" id="IPR016174">
    <property type="entry name" value="Di-haem_cyt_TM"/>
</dbReference>
<accession>A0A1I1PG11</accession>
<evidence type="ECO:0000259" key="7">
    <source>
        <dbReference type="Pfam" id="PF01292"/>
    </source>
</evidence>
<dbReference type="SUPFAM" id="SSF81342">
    <property type="entry name" value="Transmembrane di-heme cytochromes"/>
    <property type="match status" value="1"/>
</dbReference>
<evidence type="ECO:0000256" key="4">
    <source>
        <dbReference type="ARBA" id="ARBA00022989"/>
    </source>
</evidence>
<keyword evidence="4 6" id="KW-1133">Transmembrane helix</keyword>
<protein>
    <submittedName>
        <fullName evidence="8">Cytochrome b</fullName>
    </submittedName>
</protein>
<dbReference type="EMBL" id="FOMJ01000001">
    <property type="protein sequence ID" value="SFD04990.1"/>
    <property type="molecule type" value="Genomic_DNA"/>
</dbReference>
<keyword evidence="9" id="KW-1185">Reference proteome</keyword>
<feature type="transmembrane region" description="Helical" evidence="6">
    <location>
        <begin position="17"/>
        <end position="33"/>
    </location>
</feature>
<dbReference type="Gene3D" id="1.20.950.20">
    <property type="entry name" value="Transmembrane di-heme cytochromes, Chain C"/>
    <property type="match status" value="1"/>
</dbReference>
<feature type="transmembrane region" description="Helical" evidence="6">
    <location>
        <begin position="45"/>
        <end position="63"/>
    </location>
</feature>
<dbReference type="RefSeq" id="WP_093427249.1">
    <property type="nucleotide sequence ID" value="NZ_FOMJ01000001.1"/>
</dbReference>
<evidence type="ECO:0000256" key="2">
    <source>
        <dbReference type="ARBA" id="ARBA00022475"/>
    </source>
</evidence>
<organism evidence="8 9">
    <name type="scientific">Thiohalospira halophila DSM 15071</name>
    <dbReference type="NCBI Taxonomy" id="1123397"/>
    <lineage>
        <taxon>Bacteria</taxon>
        <taxon>Pseudomonadati</taxon>
        <taxon>Pseudomonadota</taxon>
        <taxon>Gammaproteobacteria</taxon>
        <taxon>Thiohalospirales</taxon>
        <taxon>Thiohalospiraceae</taxon>
        <taxon>Thiohalospira</taxon>
    </lineage>
</organism>
<comment type="subcellular location">
    <subcellularLocation>
        <location evidence="1">Cell membrane</location>
        <topology evidence="1">Multi-pass membrane protein</topology>
    </subcellularLocation>
</comment>
<dbReference type="GO" id="GO:0009055">
    <property type="term" value="F:electron transfer activity"/>
    <property type="evidence" value="ECO:0007669"/>
    <property type="project" value="InterPro"/>
</dbReference>
<evidence type="ECO:0000313" key="8">
    <source>
        <dbReference type="EMBL" id="SFD04990.1"/>
    </source>
</evidence>
<dbReference type="Pfam" id="PF01292">
    <property type="entry name" value="Ni_hydr_CYTB"/>
    <property type="match status" value="1"/>
</dbReference>
<evidence type="ECO:0000256" key="6">
    <source>
        <dbReference type="SAM" id="Phobius"/>
    </source>
</evidence>
<name>A0A1I1PG11_9GAMM</name>
<feature type="transmembrane region" description="Helical" evidence="6">
    <location>
        <begin position="198"/>
        <end position="219"/>
    </location>
</feature>
<keyword evidence="5 6" id="KW-0472">Membrane</keyword>
<evidence type="ECO:0000256" key="3">
    <source>
        <dbReference type="ARBA" id="ARBA00022692"/>
    </source>
</evidence>
<dbReference type="GO" id="GO:0005886">
    <property type="term" value="C:plasma membrane"/>
    <property type="evidence" value="ECO:0007669"/>
    <property type="project" value="UniProtKB-SubCell"/>
</dbReference>
<dbReference type="GO" id="GO:0020037">
    <property type="term" value="F:heme binding"/>
    <property type="evidence" value="ECO:0007669"/>
    <property type="project" value="TreeGrafter"/>
</dbReference>
<dbReference type="OrthoDB" id="196472at2"/>
<feature type="transmembrane region" description="Helical" evidence="6">
    <location>
        <begin position="103"/>
        <end position="122"/>
    </location>
</feature>
<feature type="transmembrane region" description="Helical" evidence="6">
    <location>
        <begin position="151"/>
        <end position="172"/>
    </location>
</feature>
<reference evidence="8 9" key="1">
    <citation type="submission" date="2016-10" db="EMBL/GenBank/DDBJ databases">
        <authorList>
            <person name="de Groot N.N."/>
        </authorList>
    </citation>
    <scope>NUCLEOTIDE SEQUENCE [LARGE SCALE GENOMIC DNA]</scope>
    <source>
        <strain evidence="8 9">HL3</strain>
    </source>
</reference>
<dbReference type="STRING" id="1123397.SAMN05660831_00606"/>
<dbReference type="PANTHER" id="PTHR30485">
    <property type="entry name" value="NI/FE-HYDROGENASE 1 B-TYPE CYTOCHROME SUBUNIT"/>
    <property type="match status" value="1"/>
</dbReference>
<proteinExistence type="predicted"/>
<dbReference type="InterPro" id="IPR011577">
    <property type="entry name" value="Cyt_b561_bac/Ni-Hgenase"/>
</dbReference>
<dbReference type="PANTHER" id="PTHR30485:SF2">
    <property type="entry name" value="BLL0597 PROTEIN"/>
    <property type="match status" value="1"/>
</dbReference>
<feature type="domain" description="Cytochrome b561 bacterial/Ni-hydrogenase" evidence="7">
    <location>
        <begin position="10"/>
        <end position="184"/>
    </location>
</feature>
<keyword evidence="2" id="KW-1003">Cell membrane</keyword>